<dbReference type="AlphaFoldDB" id="R7RUV4"/>
<dbReference type="PRINTS" id="PR00758">
    <property type="entry name" value="ARSENICPUMP"/>
</dbReference>
<evidence type="ECO:0000256" key="4">
    <source>
        <dbReference type="ARBA" id="ARBA00022475"/>
    </source>
</evidence>
<dbReference type="PANTHER" id="PTHR43568:SF1">
    <property type="entry name" value="P PROTEIN"/>
    <property type="match status" value="1"/>
</dbReference>
<dbReference type="PANTHER" id="PTHR43568">
    <property type="entry name" value="P PROTEIN"/>
    <property type="match status" value="1"/>
</dbReference>
<feature type="transmembrane region" description="Helical" evidence="8">
    <location>
        <begin position="66"/>
        <end position="85"/>
    </location>
</feature>
<feature type="transmembrane region" description="Helical" evidence="8">
    <location>
        <begin position="294"/>
        <end position="316"/>
    </location>
</feature>
<dbReference type="InterPro" id="IPR051475">
    <property type="entry name" value="Diverse_Ion_Transporter"/>
</dbReference>
<evidence type="ECO:0000256" key="6">
    <source>
        <dbReference type="ARBA" id="ARBA00022989"/>
    </source>
</evidence>
<dbReference type="HOGENOM" id="CLU_011920_4_0_9"/>
<keyword evidence="11" id="KW-1185">Reference proteome</keyword>
<evidence type="ECO:0000256" key="2">
    <source>
        <dbReference type="ARBA" id="ARBA00009843"/>
    </source>
</evidence>
<dbReference type="Pfam" id="PF03600">
    <property type="entry name" value="CitMHS"/>
    <property type="match status" value="1"/>
</dbReference>
<feature type="transmembrane region" description="Helical" evidence="8">
    <location>
        <begin position="106"/>
        <end position="124"/>
    </location>
</feature>
<evidence type="ECO:0000313" key="11">
    <source>
        <dbReference type="Proteomes" id="UP000014923"/>
    </source>
</evidence>
<feature type="transmembrane region" description="Helical" evidence="8">
    <location>
        <begin position="184"/>
        <end position="210"/>
    </location>
</feature>
<evidence type="ECO:0000256" key="1">
    <source>
        <dbReference type="ARBA" id="ARBA00004651"/>
    </source>
</evidence>
<dbReference type="InterPro" id="IPR000802">
    <property type="entry name" value="Arsenical_pump_ArsB"/>
</dbReference>
<feature type="transmembrane region" description="Helical" evidence="8">
    <location>
        <begin position="328"/>
        <end position="353"/>
    </location>
</feature>
<evidence type="ECO:0000256" key="3">
    <source>
        <dbReference type="ARBA" id="ARBA00022448"/>
    </source>
</evidence>
<keyword evidence="6 8" id="KW-1133">Transmembrane helix</keyword>
<keyword evidence="3" id="KW-0813">Transport</keyword>
<dbReference type="InterPro" id="IPR004680">
    <property type="entry name" value="Cit_transptr-like_dom"/>
</dbReference>
<keyword evidence="7 8" id="KW-0472">Membrane</keyword>
<dbReference type="GO" id="GO:0015105">
    <property type="term" value="F:arsenite transmembrane transporter activity"/>
    <property type="evidence" value="ECO:0007669"/>
    <property type="project" value="InterPro"/>
</dbReference>
<evidence type="ECO:0000256" key="5">
    <source>
        <dbReference type="ARBA" id="ARBA00022692"/>
    </source>
</evidence>
<keyword evidence="4" id="KW-1003">Cell membrane</keyword>
<dbReference type="CDD" id="cd01116">
    <property type="entry name" value="P_permease"/>
    <property type="match status" value="1"/>
</dbReference>
<feature type="transmembrane region" description="Helical" evidence="8">
    <location>
        <begin position="18"/>
        <end position="36"/>
    </location>
</feature>
<gene>
    <name evidence="10" type="ORF">TCEL_02350</name>
</gene>
<dbReference type="Proteomes" id="UP000014923">
    <property type="component" value="Unassembled WGS sequence"/>
</dbReference>
<evidence type="ECO:0000259" key="9">
    <source>
        <dbReference type="Pfam" id="PF03600"/>
    </source>
</evidence>
<evidence type="ECO:0000256" key="8">
    <source>
        <dbReference type="SAM" id="Phobius"/>
    </source>
</evidence>
<feature type="transmembrane region" description="Helical" evidence="8">
    <location>
        <begin position="43"/>
        <end position="60"/>
    </location>
</feature>
<feature type="transmembrane region" description="Helical" evidence="8">
    <location>
        <begin position="230"/>
        <end position="254"/>
    </location>
</feature>
<dbReference type="EMBL" id="CAVN010000152">
    <property type="protein sequence ID" value="CDF59278.1"/>
    <property type="molecule type" value="Genomic_DNA"/>
</dbReference>
<keyword evidence="5 8" id="KW-0812">Transmembrane</keyword>
<dbReference type="eggNOG" id="COG1055">
    <property type="taxonomic scope" value="Bacteria"/>
</dbReference>
<evidence type="ECO:0000313" key="10">
    <source>
        <dbReference type="EMBL" id="CDF59278.1"/>
    </source>
</evidence>
<evidence type="ECO:0000256" key="7">
    <source>
        <dbReference type="ARBA" id="ARBA00023136"/>
    </source>
</evidence>
<protein>
    <submittedName>
        <fullName evidence="10">Arsenic efflux pump protein</fullName>
    </submittedName>
</protein>
<dbReference type="GO" id="GO:0005886">
    <property type="term" value="C:plasma membrane"/>
    <property type="evidence" value="ECO:0007669"/>
    <property type="project" value="UniProtKB-SubCell"/>
</dbReference>
<sequence>MGEVKYITKEEGDENMNLVQIISLAVFLATFVLIVSEKINRTVAAMLGAMVLLIIKIISQENAIEFIDYTTVGVLVGMMIIVSIIKRTGLFQYLAIKMAKLSKGDPMKIIIVFGIMTAILSAFLDNVTTILLMIPVTLVISKLLKINPIPFIMVEVLSSNIGGTATLIGDPPNIMIGSEAGIGFLDFIVNLSPVVIIILISTVYIMRLIYKNDLKVEEKLKNEIMKLDEYSAITDKVLLTKSLIVLALVILGFFMHEHLGYESSTIALSGATILLLISGVELDEILVEIEWPTIFFFIALFTIVGTLEEVGVISMMAKIIVGFTKGNLLLTGLIILWASAILSAFLDNIPFVATMIPLIKGMGAMSGMNIMPLWWALSLGACLGGNGTLIGASANVVTVGIMEKEGYKITFKDFLRIGFPMMILSIVISTIYLVLFKLH</sequence>
<feature type="domain" description="Citrate transporter-like" evidence="9">
    <location>
        <begin position="31"/>
        <end position="380"/>
    </location>
</feature>
<comment type="similarity">
    <text evidence="2">Belongs to the CitM (TC 2.A.11) transporter family.</text>
</comment>
<feature type="transmembrane region" description="Helical" evidence="8">
    <location>
        <begin position="266"/>
        <end position="282"/>
    </location>
</feature>
<name>R7RUV4_9CLOT</name>
<feature type="transmembrane region" description="Helical" evidence="8">
    <location>
        <begin position="373"/>
        <end position="402"/>
    </location>
</feature>
<feature type="transmembrane region" description="Helical" evidence="8">
    <location>
        <begin position="414"/>
        <end position="435"/>
    </location>
</feature>
<comment type="subcellular location">
    <subcellularLocation>
        <location evidence="1">Cell membrane</location>
        <topology evidence="1">Multi-pass membrane protein</topology>
    </subcellularLocation>
</comment>
<proteinExistence type="inferred from homology"/>
<reference evidence="10" key="1">
    <citation type="submission" date="2013-03" db="EMBL/GenBank/DDBJ databases">
        <title>Draft genome sequence of the hydrogen-ethanol-producing anaerobic alkalithermophilic Caloramator celere.</title>
        <authorList>
            <person name="Ciranna A."/>
            <person name="Larjo A."/>
            <person name="Kivisto A."/>
            <person name="Santala V."/>
            <person name="Roos C."/>
            <person name="Karp M."/>
        </authorList>
    </citation>
    <scope>NUCLEOTIDE SEQUENCE [LARGE SCALE GENOMIC DNA]</scope>
    <source>
        <strain evidence="10">DSM 8682</strain>
    </source>
</reference>
<comment type="caution">
    <text evidence="10">The sequence shown here is derived from an EMBL/GenBank/DDBJ whole genome shotgun (WGS) entry which is preliminary data.</text>
</comment>
<accession>R7RUV4</accession>
<organism evidence="10 11">
    <name type="scientific">Thermobrachium celere DSM 8682</name>
    <dbReference type="NCBI Taxonomy" id="941824"/>
    <lineage>
        <taxon>Bacteria</taxon>
        <taxon>Bacillati</taxon>
        <taxon>Bacillota</taxon>
        <taxon>Clostridia</taxon>
        <taxon>Eubacteriales</taxon>
        <taxon>Clostridiaceae</taxon>
        <taxon>Thermobrachium</taxon>
    </lineage>
</organism>